<name>A0A1H9AB89_9HYPH</name>
<dbReference type="Gene3D" id="1.10.3720.10">
    <property type="entry name" value="MetI-like"/>
    <property type="match status" value="1"/>
</dbReference>
<dbReference type="InterPro" id="IPR051789">
    <property type="entry name" value="Bact_Polyamine_Transport"/>
</dbReference>
<feature type="transmembrane region" description="Helical" evidence="8">
    <location>
        <begin position="12"/>
        <end position="34"/>
    </location>
</feature>
<feature type="transmembrane region" description="Helical" evidence="8">
    <location>
        <begin position="131"/>
        <end position="153"/>
    </location>
</feature>
<evidence type="ECO:0000313" key="10">
    <source>
        <dbReference type="EMBL" id="SEP73929.1"/>
    </source>
</evidence>
<keyword evidence="4" id="KW-1003">Cell membrane</keyword>
<evidence type="ECO:0000256" key="6">
    <source>
        <dbReference type="ARBA" id="ARBA00022989"/>
    </source>
</evidence>
<dbReference type="OrthoDB" id="9808399at2"/>
<feature type="transmembrane region" description="Helical" evidence="8">
    <location>
        <begin position="65"/>
        <end position="91"/>
    </location>
</feature>
<keyword evidence="6 8" id="KW-1133">Transmembrane helix</keyword>
<keyword evidence="5 8" id="KW-0812">Transmembrane</keyword>
<dbReference type="Pfam" id="PF00528">
    <property type="entry name" value="BPD_transp_1"/>
    <property type="match status" value="1"/>
</dbReference>
<accession>A0A1H9AB89</accession>
<dbReference type="RefSeq" id="WP_092494881.1">
    <property type="nucleotide sequence ID" value="NZ_FOFG01000001.1"/>
</dbReference>
<dbReference type="GO" id="GO:0055085">
    <property type="term" value="P:transmembrane transport"/>
    <property type="evidence" value="ECO:0007669"/>
    <property type="project" value="InterPro"/>
</dbReference>
<dbReference type="AlphaFoldDB" id="A0A1H9AB89"/>
<dbReference type="STRING" id="1855383.SAMN05216548_101379"/>
<evidence type="ECO:0000256" key="3">
    <source>
        <dbReference type="ARBA" id="ARBA00022448"/>
    </source>
</evidence>
<dbReference type="PANTHER" id="PTHR43848:SF2">
    <property type="entry name" value="PUTRESCINE TRANSPORT SYSTEM PERMEASE PROTEIN POTI"/>
    <property type="match status" value="1"/>
</dbReference>
<feature type="transmembrane region" description="Helical" evidence="8">
    <location>
        <begin position="234"/>
        <end position="253"/>
    </location>
</feature>
<evidence type="ECO:0000256" key="8">
    <source>
        <dbReference type="RuleBase" id="RU363032"/>
    </source>
</evidence>
<sequence length="311" mass="33618">MTGNRFSAILLRAYLVLFFLYLFVPLAIMGAATFNDSRFPTVMPWQGTTLKWFDALWADGQMWNALGITVVIGLLVVLISVPIGLAAALLLGSLHARARSFLYALMISPLLTPGVIIGISTLVFWRRFDVPGGIGLSVLAQSSYIAAYVMLMVTARLQRFDRSLEEAALDLGASHIQTFRRITLPYLRPALIAAAFIAFLQSFENYNTTLFVRGIRQTLTIYIATKVRTGVTPAVNALGLVLIAVTVVGAAVYEILRRRQLRVDAARASRAAEMEAQMQAGGIPTRTAADELGAGAVPVALMGATGAPEGR</sequence>
<feature type="transmembrane region" description="Helical" evidence="8">
    <location>
        <begin position="103"/>
        <end position="125"/>
    </location>
</feature>
<dbReference type="PANTHER" id="PTHR43848">
    <property type="entry name" value="PUTRESCINE TRANSPORT SYSTEM PERMEASE PROTEIN POTI"/>
    <property type="match status" value="1"/>
</dbReference>
<reference evidence="10 11" key="1">
    <citation type="submission" date="2016-10" db="EMBL/GenBank/DDBJ databases">
        <authorList>
            <person name="de Groot N.N."/>
        </authorList>
    </citation>
    <scope>NUCLEOTIDE SEQUENCE [LARGE SCALE GENOMIC DNA]</scope>
    <source>
        <strain evidence="10 11">A52C2</strain>
    </source>
</reference>
<dbReference type="GO" id="GO:0005886">
    <property type="term" value="C:plasma membrane"/>
    <property type="evidence" value="ECO:0007669"/>
    <property type="project" value="UniProtKB-SubCell"/>
</dbReference>
<evidence type="ECO:0000259" key="9">
    <source>
        <dbReference type="PROSITE" id="PS50928"/>
    </source>
</evidence>
<keyword evidence="11" id="KW-1185">Reference proteome</keyword>
<dbReference type="Proteomes" id="UP000199647">
    <property type="component" value="Unassembled WGS sequence"/>
</dbReference>
<evidence type="ECO:0000256" key="1">
    <source>
        <dbReference type="ARBA" id="ARBA00004651"/>
    </source>
</evidence>
<dbReference type="EMBL" id="FOFG01000001">
    <property type="protein sequence ID" value="SEP73929.1"/>
    <property type="molecule type" value="Genomic_DNA"/>
</dbReference>
<dbReference type="InterPro" id="IPR000515">
    <property type="entry name" value="MetI-like"/>
</dbReference>
<feature type="domain" description="ABC transmembrane type-1" evidence="9">
    <location>
        <begin position="66"/>
        <end position="253"/>
    </location>
</feature>
<dbReference type="InterPro" id="IPR035906">
    <property type="entry name" value="MetI-like_sf"/>
</dbReference>
<evidence type="ECO:0000256" key="5">
    <source>
        <dbReference type="ARBA" id="ARBA00022692"/>
    </source>
</evidence>
<dbReference type="PROSITE" id="PS50928">
    <property type="entry name" value="ABC_TM1"/>
    <property type="match status" value="1"/>
</dbReference>
<keyword evidence="7 8" id="KW-0472">Membrane</keyword>
<organism evidence="10 11">
    <name type="scientific">Faunimonas pinastri</name>
    <dbReference type="NCBI Taxonomy" id="1855383"/>
    <lineage>
        <taxon>Bacteria</taxon>
        <taxon>Pseudomonadati</taxon>
        <taxon>Pseudomonadota</taxon>
        <taxon>Alphaproteobacteria</taxon>
        <taxon>Hyphomicrobiales</taxon>
        <taxon>Afifellaceae</taxon>
        <taxon>Faunimonas</taxon>
    </lineage>
</organism>
<feature type="transmembrane region" description="Helical" evidence="8">
    <location>
        <begin position="186"/>
        <end position="203"/>
    </location>
</feature>
<keyword evidence="3 8" id="KW-0813">Transport</keyword>
<evidence type="ECO:0000313" key="11">
    <source>
        <dbReference type="Proteomes" id="UP000199647"/>
    </source>
</evidence>
<dbReference type="CDD" id="cd06261">
    <property type="entry name" value="TM_PBP2"/>
    <property type="match status" value="1"/>
</dbReference>
<gene>
    <name evidence="10" type="ORF">SAMN05216548_101379</name>
</gene>
<evidence type="ECO:0000256" key="4">
    <source>
        <dbReference type="ARBA" id="ARBA00022475"/>
    </source>
</evidence>
<protein>
    <submittedName>
        <fullName evidence="10">Spermidine/putrescine transport system permease protein</fullName>
    </submittedName>
</protein>
<proteinExistence type="inferred from homology"/>
<evidence type="ECO:0000256" key="2">
    <source>
        <dbReference type="ARBA" id="ARBA00007069"/>
    </source>
</evidence>
<comment type="similarity">
    <text evidence="2">Belongs to the binding-protein-dependent transport system permease family. CysTW subfamily.</text>
</comment>
<evidence type="ECO:0000256" key="7">
    <source>
        <dbReference type="ARBA" id="ARBA00023136"/>
    </source>
</evidence>
<comment type="subcellular location">
    <subcellularLocation>
        <location evidence="1 8">Cell membrane</location>
        <topology evidence="1 8">Multi-pass membrane protein</topology>
    </subcellularLocation>
</comment>
<dbReference type="SUPFAM" id="SSF161098">
    <property type="entry name" value="MetI-like"/>
    <property type="match status" value="1"/>
</dbReference>